<sequence>MDKSTQREPPAVISTWQSTIVGYAPWQGSASEMVIESKTLIAIAVATK</sequence>
<evidence type="ECO:0000313" key="1">
    <source>
        <dbReference type="EMBL" id="WOO40307.1"/>
    </source>
</evidence>
<name>A0AAQ3QUY5_9BACT</name>
<dbReference type="KEGG" id="puo:RZN69_16935"/>
<dbReference type="AlphaFoldDB" id="A0AAQ3QUY5"/>
<protein>
    <submittedName>
        <fullName evidence="1">Uncharacterized protein</fullName>
    </submittedName>
</protein>
<reference evidence="1 2" key="1">
    <citation type="submission" date="2023-10" db="EMBL/GenBank/DDBJ databases">
        <title>Rubellicoccus peritrichatus gen. nov., sp. nov., isolated from an algae of coral reef tank.</title>
        <authorList>
            <person name="Luo J."/>
        </authorList>
    </citation>
    <scope>NUCLEOTIDE SEQUENCE [LARGE SCALE GENOMIC DNA]</scope>
    <source>
        <strain evidence="1 2">CR14</strain>
    </source>
</reference>
<gene>
    <name evidence="1" type="ORF">RZN69_16935</name>
</gene>
<dbReference type="Proteomes" id="UP001304300">
    <property type="component" value="Chromosome"/>
</dbReference>
<organism evidence="1 2">
    <name type="scientific">Rubellicoccus peritrichatus</name>
    <dbReference type="NCBI Taxonomy" id="3080537"/>
    <lineage>
        <taxon>Bacteria</taxon>
        <taxon>Pseudomonadati</taxon>
        <taxon>Verrucomicrobiota</taxon>
        <taxon>Opitutia</taxon>
        <taxon>Puniceicoccales</taxon>
        <taxon>Cerasicoccaceae</taxon>
        <taxon>Rubellicoccus</taxon>
    </lineage>
</organism>
<dbReference type="RefSeq" id="WP_317832489.1">
    <property type="nucleotide sequence ID" value="NZ_CP136920.1"/>
</dbReference>
<keyword evidence="2" id="KW-1185">Reference proteome</keyword>
<accession>A0AAQ3QUY5</accession>
<dbReference type="EMBL" id="CP136920">
    <property type="protein sequence ID" value="WOO40307.1"/>
    <property type="molecule type" value="Genomic_DNA"/>
</dbReference>
<evidence type="ECO:0000313" key="2">
    <source>
        <dbReference type="Proteomes" id="UP001304300"/>
    </source>
</evidence>
<proteinExistence type="predicted"/>